<dbReference type="PANTHER" id="PTHR22946:SF9">
    <property type="entry name" value="POLYKETIDE TRANSFERASE AF380"/>
    <property type="match status" value="1"/>
</dbReference>
<comment type="similarity">
    <text evidence="1">Belongs to the AB hydrolase superfamily.</text>
</comment>
<dbReference type="GO" id="GO:0052689">
    <property type="term" value="F:carboxylic ester hydrolase activity"/>
    <property type="evidence" value="ECO:0007669"/>
    <property type="project" value="UniProtKB-ARBA"/>
</dbReference>
<evidence type="ECO:0000259" key="3">
    <source>
        <dbReference type="Pfam" id="PF12146"/>
    </source>
</evidence>
<name>A0A100WRM0_MYCFO</name>
<dbReference type="SUPFAM" id="SSF53474">
    <property type="entry name" value="alpha/beta-Hydrolases"/>
    <property type="match status" value="1"/>
</dbReference>
<dbReference type="InterPro" id="IPR050261">
    <property type="entry name" value="FrsA_esterase"/>
</dbReference>
<keyword evidence="2 4" id="KW-0378">Hydrolase</keyword>
<dbReference type="Pfam" id="PF12146">
    <property type="entry name" value="Hydrolase_4"/>
    <property type="match status" value="1"/>
</dbReference>
<reference evidence="4 5" key="1">
    <citation type="journal article" date="2016" name="Genome Announc.">
        <title>Draft Genome Sequences of Five Rapidly Growing Mycobacterium Species, M. thermoresistibile, M. fortuitum subsp. acetamidolyticum, M. canariasense, M. brisbanense, and M. novocastrense.</title>
        <authorList>
            <person name="Katahira K."/>
            <person name="Ogura Y."/>
            <person name="Gotoh Y."/>
            <person name="Hayashi T."/>
        </authorList>
    </citation>
    <scope>NUCLEOTIDE SEQUENCE [LARGE SCALE GENOMIC DNA]</scope>
    <source>
        <strain evidence="4 5">JCM6368</strain>
    </source>
</reference>
<organism evidence="4 5">
    <name type="scientific">Mycolicibacterium fortuitum subsp. acetamidolyticum</name>
    <dbReference type="NCBI Taxonomy" id="144550"/>
    <lineage>
        <taxon>Bacteria</taxon>
        <taxon>Bacillati</taxon>
        <taxon>Actinomycetota</taxon>
        <taxon>Actinomycetes</taxon>
        <taxon>Mycobacteriales</taxon>
        <taxon>Mycobacteriaceae</taxon>
        <taxon>Mycolicibacterium</taxon>
    </lineage>
</organism>
<evidence type="ECO:0000256" key="2">
    <source>
        <dbReference type="ARBA" id="ARBA00022801"/>
    </source>
</evidence>
<reference evidence="5" key="2">
    <citation type="submission" date="2016-02" db="EMBL/GenBank/DDBJ databases">
        <title>Draft genome sequence of five rapidly growing Mycobacterium species.</title>
        <authorList>
            <person name="Katahira K."/>
            <person name="Gotou Y."/>
            <person name="Iida K."/>
            <person name="Ogura Y."/>
            <person name="Hayashi T."/>
        </authorList>
    </citation>
    <scope>NUCLEOTIDE SEQUENCE [LARGE SCALE GENOMIC DNA]</scope>
    <source>
        <strain evidence="5">JCM6368</strain>
    </source>
</reference>
<protein>
    <submittedName>
        <fullName evidence="4">Alpha/beta hydrolase</fullName>
    </submittedName>
</protein>
<feature type="domain" description="Serine aminopeptidase S33" evidence="3">
    <location>
        <begin position="33"/>
        <end position="267"/>
    </location>
</feature>
<dbReference type="EMBL" id="BCSZ01000032">
    <property type="protein sequence ID" value="GAT03313.1"/>
    <property type="molecule type" value="Genomic_DNA"/>
</dbReference>
<dbReference type="AlphaFoldDB" id="A0A100WRM0"/>
<dbReference type="InterPro" id="IPR022742">
    <property type="entry name" value="Hydrolase_4"/>
</dbReference>
<proteinExistence type="inferred from homology"/>
<dbReference type="RefSeq" id="WP_061264063.1">
    <property type="nucleotide sequence ID" value="NZ_BCSZ01000032.1"/>
</dbReference>
<dbReference type="Gene3D" id="3.40.50.1820">
    <property type="entry name" value="alpha/beta hydrolase"/>
    <property type="match status" value="1"/>
</dbReference>
<evidence type="ECO:0000313" key="4">
    <source>
        <dbReference type="EMBL" id="GAT03313.1"/>
    </source>
</evidence>
<comment type="caution">
    <text evidence="4">The sequence shown here is derived from an EMBL/GenBank/DDBJ whole genome shotgun (WGS) entry which is preliminary data.</text>
</comment>
<evidence type="ECO:0000256" key="1">
    <source>
        <dbReference type="ARBA" id="ARBA00008645"/>
    </source>
</evidence>
<dbReference type="PANTHER" id="PTHR22946">
    <property type="entry name" value="DIENELACTONE HYDROLASE DOMAIN-CONTAINING PROTEIN-RELATED"/>
    <property type="match status" value="1"/>
</dbReference>
<evidence type="ECO:0000313" key="5">
    <source>
        <dbReference type="Proteomes" id="UP000069705"/>
    </source>
</evidence>
<gene>
    <name evidence="4" type="ORF">RMCFA_3425</name>
</gene>
<dbReference type="Proteomes" id="UP000069705">
    <property type="component" value="Unassembled WGS sequence"/>
</dbReference>
<sequence>MSYTELAFYSAGDRCSAWHFAAEGEGFAGPAGRPVVVMAHGFGGTKDSGLEPFAQRFSGAGLEVVAFDYRGFGASEGQPRQSVSVDRQLADYRAAIAVAQQLPGVARSRVVLWGSSFSGSHVLRVAAQCSDVAAVIGMTPLTSGLAASRAAVAHRDVASALRWTLAGVKSRVAVAAGRPPTLMPLAAAPGEPGALALDGAYDSYTAIAGPTWRNEVDSAIGMELVQIRTGAAAKALKCPVLIQVADFDRFVPANSVMKTAVQARAQVHHYPCDHFDVWPGHDWFATAADDQVKFLTRTLGTV</sequence>
<accession>A0A100WRM0</accession>
<dbReference type="InterPro" id="IPR029058">
    <property type="entry name" value="AB_hydrolase_fold"/>
</dbReference>